<dbReference type="AlphaFoldDB" id="A0AA49JEJ8"/>
<gene>
    <name evidence="1" type="ORF">K4G66_16590</name>
</gene>
<name>A0AA49JEJ8_9BACT</name>
<reference evidence="1" key="2">
    <citation type="journal article" date="2024" name="Antonie Van Leeuwenhoek">
        <title>Roseihalotalea indica gen. nov., sp. nov., a halophilic Bacteroidetes from mesopelagic Southwest Indian Ocean with higher carbohydrate metabolic potential.</title>
        <authorList>
            <person name="Chen B."/>
            <person name="Zhang M."/>
            <person name="Lin D."/>
            <person name="Ye J."/>
            <person name="Tang K."/>
        </authorList>
    </citation>
    <scope>NUCLEOTIDE SEQUENCE</scope>
    <source>
        <strain evidence="1">TK19036</strain>
    </source>
</reference>
<dbReference type="EMBL" id="CP120682">
    <property type="protein sequence ID" value="WKN34000.1"/>
    <property type="molecule type" value="Genomic_DNA"/>
</dbReference>
<accession>A0AA49JEJ8</accession>
<organism evidence="1">
    <name type="scientific">Roseihalotalea indica</name>
    <dbReference type="NCBI Taxonomy" id="2867963"/>
    <lineage>
        <taxon>Bacteria</taxon>
        <taxon>Pseudomonadati</taxon>
        <taxon>Bacteroidota</taxon>
        <taxon>Cytophagia</taxon>
        <taxon>Cytophagales</taxon>
        <taxon>Catalimonadaceae</taxon>
        <taxon>Roseihalotalea</taxon>
    </lineage>
</organism>
<reference evidence="1" key="1">
    <citation type="journal article" date="2023" name="Comput. Struct. Biotechnol. J.">
        <title>Discovery of a novel marine Bacteroidetes with a rich repertoire of carbohydrate-active enzymes.</title>
        <authorList>
            <person name="Chen B."/>
            <person name="Liu G."/>
            <person name="Chen Q."/>
            <person name="Wang H."/>
            <person name="Liu L."/>
            <person name="Tang K."/>
        </authorList>
    </citation>
    <scope>NUCLEOTIDE SEQUENCE</scope>
    <source>
        <strain evidence="1">TK19036</strain>
    </source>
</reference>
<sequence length="111" mass="12922">MTTQEIERLAKSDKSKSIGDLDLKLKELKLAGYRILECILYVKTNQNCSLMDAKSIVINSSAWIDSKEDFVQHQQEQIEEFLDVAKNEIESIQHNYYPNKTKVSVRRKTKE</sequence>
<proteinExistence type="predicted"/>
<protein>
    <submittedName>
        <fullName evidence="1">Uncharacterized protein</fullName>
    </submittedName>
</protein>
<evidence type="ECO:0000313" key="1">
    <source>
        <dbReference type="EMBL" id="WKN34000.1"/>
    </source>
</evidence>